<reference evidence="5 6" key="1">
    <citation type="journal article" date="2014" name="BMC Genomics">
        <title>Comparative genome sequencing reveals chemotype-specific gene clusters in the toxigenic black mold Stachybotrys.</title>
        <authorList>
            <person name="Semeiks J."/>
            <person name="Borek D."/>
            <person name="Otwinowski Z."/>
            <person name="Grishin N.V."/>
        </authorList>
    </citation>
    <scope>NUCLEOTIDE SEQUENCE [LARGE SCALE GENOMIC DNA]</scope>
    <source>
        <strain evidence="6">CBS 109288 / IBT 7711</strain>
    </source>
</reference>
<evidence type="ECO:0000259" key="4">
    <source>
        <dbReference type="Pfam" id="PF05368"/>
    </source>
</evidence>
<dbReference type="PANTHER" id="PTHR47706:SF4">
    <property type="entry name" value="NMRA-LIKE DOMAIN-CONTAINING PROTEIN"/>
    <property type="match status" value="1"/>
</dbReference>
<comment type="similarity">
    <text evidence="1">Belongs to the NmrA-type oxidoreductase family. Isoflavone reductase subfamily.</text>
</comment>
<keyword evidence="3" id="KW-0560">Oxidoreductase</keyword>
<dbReference type="EMBL" id="KL647970">
    <property type="protein sequence ID" value="KEY72949.1"/>
    <property type="molecule type" value="Genomic_DNA"/>
</dbReference>
<sequence>MVKIAIAGATSQLARSLIDKLSDSGKHEILGLIRKDPAQLPPLPGVEWVQTTYEDETELARLLQGVHTLLCFFAVHLDEGSAAQKRLIDAAVKANVKRYAPSEWSTGEKLDSAVDVIPWYGGKVEVARYLESINKDKEVLEYCRFQTGSFLDYLGHPHHSPKHMVTIQGVIDFEKRHGLVIKGSLDDEASFTLVEDIVNIVARAVEYEGKWPTIGGISGDRLTPRQQLRIGEIVRGTPFTVDWLEMEDLEAGSLKSEHYLKVDLPSIPADQVEAFSKFATIRILIASSRGLWTVTDEWNRIFPDYKFTKAGDFLTKVWAGRE</sequence>
<keyword evidence="2" id="KW-0521">NADP</keyword>
<protein>
    <recommendedName>
        <fullName evidence="4">NmrA-like domain-containing protein</fullName>
    </recommendedName>
</protein>
<dbReference type="SUPFAM" id="SSF51735">
    <property type="entry name" value="NAD(P)-binding Rossmann-fold domains"/>
    <property type="match status" value="1"/>
</dbReference>
<dbReference type="Gene3D" id="3.40.50.720">
    <property type="entry name" value="NAD(P)-binding Rossmann-like Domain"/>
    <property type="match status" value="1"/>
</dbReference>
<feature type="domain" description="NmrA-like" evidence="4">
    <location>
        <begin position="3"/>
        <end position="225"/>
    </location>
</feature>
<dbReference type="HOGENOM" id="CLU_044876_0_2_1"/>
<dbReference type="InterPro" id="IPR051609">
    <property type="entry name" value="NmrA/Isoflavone_reductase-like"/>
</dbReference>
<keyword evidence="6" id="KW-1185">Reference proteome</keyword>
<evidence type="ECO:0000313" key="6">
    <source>
        <dbReference type="Proteomes" id="UP000028045"/>
    </source>
</evidence>
<dbReference type="InterPro" id="IPR008030">
    <property type="entry name" value="NmrA-like"/>
</dbReference>
<evidence type="ECO:0000256" key="3">
    <source>
        <dbReference type="ARBA" id="ARBA00023002"/>
    </source>
</evidence>
<evidence type="ECO:0000256" key="1">
    <source>
        <dbReference type="ARBA" id="ARBA00005725"/>
    </source>
</evidence>
<dbReference type="Pfam" id="PF05368">
    <property type="entry name" value="NmrA"/>
    <property type="match status" value="1"/>
</dbReference>
<evidence type="ECO:0000313" key="5">
    <source>
        <dbReference type="EMBL" id="KEY72949.1"/>
    </source>
</evidence>
<dbReference type="AlphaFoldDB" id="A0A084B5X0"/>
<dbReference type="GO" id="GO:0016491">
    <property type="term" value="F:oxidoreductase activity"/>
    <property type="evidence" value="ECO:0007669"/>
    <property type="project" value="UniProtKB-KW"/>
</dbReference>
<accession>A0A084B5X0</accession>
<evidence type="ECO:0000256" key="2">
    <source>
        <dbReference type="ARBA" id="ARBA00022857"/>
    </source>
</evidence>
<organism evidence="5 6">
    <name type="scientific">Stachybotrys chartarum (strain CBS 109288 / IBT 7711)</name>
    <name type="common">Toxic black mold</name>
    <name type="synonym">Stilbospora chartarum</name>
    <dbReference type="NCBI Taxonomy" id="1280523"/>
    <lineage>
        <taxon>Eukaryota</taxon>
        <taxon>Fungi</taxon>
        <taxon>Dikarya</taxon>
        <taxon>Ascomycota</taxon>
        <taxon>Pezizomycotina</taxon>
        <taxon>Sordariomycetes</taxon>
        <taxon>Hypocreomycetidae</taxon>
        <taxon>Hypocreales</taxon>
        <taxon>Stachybotryaceae</taxon>
        <taxon>Stachybotrys</taxon>
    </lineage>
</organism>
<dbReference type="PANTHER" id="PTHR47706">
    <property type="entry name" value="NMRA-LIKE FAMILY PROTEIN"/>
    <property type="match status" value="1"/>
</dbReference>
<dbReference type="Proteomes" id="UP000028045">
    <property type="component" value="Unassembled WGS sequence"/>
</dbReference>
<proteinExistence type="inferred from homology"/>
<name>A0A084B5X0_STACB</name>
<gene>
    <name evidence="5" type="ORF">S7711_07912</name>
</gene>
<dbReference type="InterPro" id="IPR036291">
    <property type="entry name" value="NAD(P)-bd_dom_sf"/>
</dbReference>
<dbReference type="OrthoDB" id="10000533at2759"/>